<dbReference type="OrthoDB" id="18996at2759"/>
<gene>
    <name evidence="2" type="ORF">TAPDE_001500</name>
</gene>
<organism evidence="2 3">
    <name type="scientific">Taphrina deformans (strain PYCC 5710 / ATCC 11124 / CBS 356.35 / IMI 108563 / JCM 9778 / NBRC 8474)</name>
    <name type="common">Peach leaf curl fungus</name>
    <name type="synonym">Lalaria deformans</name>
    <dbReference type="NCBI Taxonomy" id="1097556"/>
    <lineage>
        <taxon>Eukaryota</taxon>
        <taxon>Fungi</taxon>
        <taxon>Dikarya</taxon>
        <taxon>Ascomycota</taxon>
        <taxon>Taphrinomycotina</taxon>
        <taxon>Taphrinomycetes</taxon>
        <taxon>Taphrinales</taxon>
        <taxon>Taphrinaceae</taxon>
        <taxon>Taphrina</taxon>
    </lineage>
</organism>
<proteinExistence type="predicted"/>
<name>R4X863_TAPDE</name>
<dbReference type="AlphaFoldDB" id="R4X863"/>
<dbReference type="VEuPathDB" id="FungiDB:TAPDE_001500"/>
<reference evidence="2 3" key="1">
    <citation type="journal article" date="2013" name="MBio">
        <title>Genome sequencing of the plant pathogen Taphrina deformans, the causal agent of peach leaf curl.</title>
        <authorList>
            <person name="Cisse O.H."/>
            <person name="Almeida J.M.G.C.F."/>
            <person name="Fonseca A."/>
            <person name="Kumar A.A."/>
            <person name="Salojaervi J."/>
            <person name="Overmyer K."/>
            <person name="Hauser P.M."/>
            <person name="Pagni M."/>
        </authorList>
    </citation>
    <scope>NUCLEOTIDE SEQUENCE [LARGE SCALE GENOMIC DNA]</scope>
    <source>
        <strain evidence="3">PYCC 5710 / ATCC 11124 / CBS 356.35 / IMI 108563 / JCM 9778 / NBRC 8474</strain>
    </source>
</reference>
<dbReference type="eggNOG" id="ENOG502S7JC">
    <property type="taxonomic scope" value="Eukaryota"/>
</dbReference>
<evidence type="ECO:0000313" key="2">
    <source>
        <dbReference type="EMBL" id="CCG81683.1"/>
    </source>
</evidence>
<dbReference type="Pfam" id="PF04248">
    <property type="entry name" value="NTP_transf_9"/>
    <property type="match status" value="1"/>
</dbReference>
<sequence length="140" mass="16117">MSLAAKKGTKLNVHTFPRPPALESVSNRHLRVEYQGKVIAETDKAYWVLETTHPPTYYIPQSDIDMTLFSQTDRSSYCEWKGYATYWSVKLANQQVMNRCWSYGKPTKPFAAVKDYISFYVGPWDCFVDGEKVEAQPGDF</sequence>
<dbReference type="PANTHER" id="PTHR43058:SF1">
    <property type="entry name" value="DUF427 DOMAIN-CONTAINING PROTEIN"/>
    <property type="match status" value="1"/>
</dbReference>
<evidence type="ECO:0000313" key="3">
    <source>
        <dbReference type="Proteomes" id="UP000013776"/>
    </source>
</evidence>
<dbReference type="Gene3D" id="2.170.150.40">
    <property type="entry name" value="Domain of unknown function (DUF427)"/>
    <property type="match status" value="1"/>
</dbReference>
<dbReference type="InterPro" id="IPR007361">
    <property type="entry name" value="DUF427"/>
</dbReference>
<feature type="domain" description="DUF427" evidence="1">
    <location>
        <begin position="31"/>
        <end position="121"/>
    </location>
</feature>
<dbReference type="PANTHER" id="PTHR43058">
    <property type="entry name" value="SLR0655 PROTEIN"/>
    <property type="match status" value="1"/>
</dbReference>
<keyword evidence="3" id="KW-1185">Reference proteome</keyword>
<accession>R4X863</accession>
<dbReference type="Proteomes" id="UP000013776">
    <property type="component" value="Unassembled WGS sequence"/>
</dbReference>
<dbReference type="EMBL" id="CAHR02000055">
    <property type="protein sequence ID" value="CCG81683.1"/>
    <property type="molecule type" value="Genomic_DNA"/>
</dbReference>
<protein>
    <recommendedName>
        <fullName evidence="1">DUF427 domain-containing protein</fullName>
    </recommendedName>
</protein>
<evidence type="ECO:0000259" key="1">
    <source>
        <dbReference type="Pfam" id="PF04248"/>
    </source>
</evidence>
<dbReference type="InterPro" id="IPR038694">
    <property type="entry name" value="DUF427_sf"/>
</dbReference>
<comment type="caution">
    <text evidence="2">The sequence shown here is derived from an EMBL/GenBank/DDBJ whole genome shotgun (WGS) entry which is preliminary data.</text>
</comment>
<dbReference type="STRING" id="1097556.R4X863"/>